<accession>A0A367ZUD8</accession>
<dbReference type="Gene3D" id="3.60.40.10">
    <property type="entry name" value="PPM-type phosphatase domain"/>
    <property type="match status" value="1"/>
</dbReference>
<dbReference type="NCBIfam" id="NF033484">
    <property type="entry name" value="Stp1_PP2C_phos"/>
    <property type="match status" value="1"/>
</dbReference>
<name>A0A367ZUD8_9BACT</name>
<proteinExistence type="predicted"/>
<evidence type="ECO:0000259" key="1">
    <source>
        <dbReference type="PROSITE" id="PS51746"/>
    </source>
</evidence>
<evidence type="ECO:0000313" key="2">
    <source>
        <dbReference type="EMBL" id="RCK81763.1"/>
    </source>
</evidence>
<gene>
    <name evidence="2" type="ORF">OZSIB_0897</name>
</gene>
<dbReference type="PROSITE" id="PS51746">
    <property type="entry name" value="PPM_2"/>
    <property type="match status" value="1"/>
</dbReference>
<sequence>MDYKWFAISDVGKVRTNNEDAYFATDKSGVFMVADGIGGHKSGEVASAKTREILLQRLSQLPAGEPLEPLLREAFLEANAKVREQAASAPEYQGMGCTCAVLALRENEFSLAHVGDSRIYLYRKGTLKQVTRDHSYVEELFIRGLITEEEKIDHPYKHQITRYIGSSAKLEVDITSGPVYNGDVFLLCSDGLTDEVGPDKLQQIFDRNLEPKETAEAMVQEALAAGGHDNVTVVVVKITGKKTSFFKKILGW</sequence>
<feature type="domain" description="PPM-type phosphatase" evidence="1">
    <location>
        <begin position="4"/>
        <end position="238"/>
    </location>
</feature>
<dbReference type="SMART" id="SM00332">
    <property type="entry name" value="PP2Cc"/>
    <property type="match status" value="1"/>
</dbReference>
<comment type="caution">
    <text evidence="2">The sequence shown here is derived from an EMBL/GenBank/DDBJ whole genome shotgun (WGS) entry which is preliminary data.</text>
</comment>
<dbReference type="AlphaFoldDB" id="A0A367ZUD8"/>
<dbReference type="Proteomes" id="UP000252355">
    <property type="component" value="Unassembled WGS sequence"/>
</dbReference>
<dbReference type="SMART" id="SM00331">
    <property type="entry name" value="PP2C_SIG"/>
    <property type="match status" value="1"/>
</dbReference>
<dbReference type="InterPro" id="IPR015655">
    <property type="entry name" value="PP2C"/>
</dbReference>
<dbReference type="InterPro" id="IPR036457">
    <property type="entry name" value="PPM-type-like_dom_sf"/>
</dbReference>
<dbReference type="EMBL" id="QOQW01000001">
    <property type="protein sequence ID" value="RCK81763.1"/>
    <property type="molecule type" value="Genomic_DNA"/>
</dbReference>
<reference evidence="2 3" key="1">
    <citation type="submission" date="2018-05" db="EMBL/GenBank/DDBJ databases">
        <title>A metagenomic window into the 2 km-deep terrestrial subsurface aquifer revealed taxonomically and functionally diverse microbial community comprising novel uncultured bacterial lineages.</title>
        <authorList>
            <person name="Kadnikov V.V."/>
            <person name="Mardanov A.V."/>
            <person name="Beletsky A.V."/>
            <person name="Banks D."/>
            <person name="Pimenov N.V."/>
            <person name="Frank Y.A."/>
            <person name="Karnachuk O.V."/>
            <person name="Ravin N.V."/>
        </authorList>
    </citation>
    <scope>NUCLEOTIDE SEQUENCE [LARGE SCALE GENOMIC DNA]</scope>
    <source>
        <strain evidence="2">BY5</strain>
    </source>
</reference>
<dbReference type="InterPro" id="IPR001932">
    <property type="entry name" value="PPM-type_phosphatase-like_dom"/>
</dbReference>
<organism evidence="2 3">
    <name type="scientific">Candidatus Ozemobacter sibiricus</name>
    <dbReference type="NCBI Taxonomy" id="2268124"/>
    <lineage>
        <taxon>Bacteria</taxon>
        <taxon>Candidatus Ozemobacteria</taxon>
        <taxon>Candidatus Ozemobacterales</taxon>
        <taxon>Candidatus Ozemobacteraceae</taxon>
        <taxon>Candidatus Ozemobacter</taxon>
    </lineage>
</organism>
<dbReference type="PANTHER" id="PTHR47992">
    <property type="entry name" value="PROTEIN PHOSPHATASE"/>
    <property type="match status" value="1"/>
</dbReference>
<protein>
    <submittedName>
        <fullName evidence="2">Protein serine/threonine phosphatase PrpC, regulation of stationary phase</fullName>
    </submittedName>
</protein>
<dbReference type="CDD" id="cd00143">
    <property type="entry name" value="PP2Cc"/>
    <property type="match status" value="1"/>
</dbReference>
<dbReference type="SUPFAM" id="SSF81606">
    <property type="entry name" value="PP2C-like"/>
    <property type="match status" value="1"/>
</dbReference>
<dbReference type="Pfam" id="PF13672">
    <property type="entry name" value="PP2C_2"/>
    <property type="match status" value="1"/>
</dbReference>
<evidence type="ECO:0000313" key="3">
    <source>
        <dbReference type="Proteomes" id="UP000252355"/>
    </source>
</evidence>
<dbReference type="GO" id="GO:0004722">
    <property type="term" value="F:protein serine/threonine phosphatase activity"/>
    <property type="evidence" value="ECO:0007669"/>
    <property type="project" value="InterPro"/>
</dbReference>